<dbReference type="SUPFAM" id="SSF47413">
    <property type="entry name" value="lambda repressor-like DNA-binding domains"/>
    <property type="match status" value="1"/>
</dbReference>
<dbReference type="Gene3D" id="1.10.260.40">
    <property type="entry name" value="lambda repressor-like DNA-binding domains"/>
    <property type="match status" value="1"/>
</dbReference>
<evidence type="ECO:0000259" key="1">
    <source>
        <dbReference type="PROSITE" id="PS50943"/>
    </source>
</evidence>
<proteinExistence type="predicted"/>
<dbReference type="Proteomes" id="UP000284250">
    <property type="component" value="Unassembled WGS sequence"/>
</dbReference>
<name>A0A418QNY3_9BACT</name>
<dbReference type="AlphaFoldDB" id="A0A418QNY3"/>
<organism evidence="2 3">
    <name type="scientific">Hymenobacter rubripertinctus</name>
    <dbReference type="NCBI Taxonomy" id="2029981"/>
    <lineage>
        <taxon>Bacteria</taxon>
        <taxon>Pseudomonadati</taxon>
        <taxon>Bacteroidota</taxon>
        <taxon>Cytophagia</taxon>
        <taxon>Cytophagales</taxon>
        <taxon>Hymenobacteraceae</taxon>
        <taxon>Hymenobacter</taxon>
    </lineage>
</organism>
<dbReference type="EMBL" id="QYCN01000035">
    <property type="protein sequence ID" value="RIY06903.1"/>
    <property type="molecule type" value="Genomic_DNA"/>
</dbReference>
<dbReference type="SMART" id="SM00530">
    <property type="entry name" value="HTH_XRE"/>
    <property type="match status" value="1"/>
</dbReference>
<comment type="caution">
    <text evidence="2">The sequence shown here is derived from an EMBL/GenBank/DDBJ whole genome shotgun (WGS) entry which is preliminary data.</text>
</comment>
<dbReference type="InterPro" id="IPR001387">
    <property type="entry name" value="Cro/C1-type_HTH"/>
</dbReference>
<feature type="domain" description="HTH cro/C1-type" evidence="1">
    <location>
        <begin position="14"/>
        <end position="68"/>
    </location>
</feature>
<dbReference type="RefSeq" id="WP_119657182.1">
    <property type="nucleotide sequence ID" value="NZ_JBHUOI010000084.1"/>
</dbReference>
<accession>A0A418QNY3</accession>
<protein>
    <submittedName>
        <fullName evidence="2">XRE family transcriptional regulator</fullName>
    </submittedName>
</protein>
<dbReference type="InterPro" id="IPR010982">
    <property type="entry name" value="Lambda_DNA-bd_dom_sf"/>
</dbReference>
<dbReference type="OrthoDB" id="884972at2"/>
<dbReference type="CDD" id="cd00093">
    <property type="entry name" value="HTH_XRE"/>
    <property type="match status" value="1"/>
</dbReference>
<evidence type="ECO:0000313" key="2">
    <source>
        <dbReference type="EMBL" id="RIY06903.1"/>
    </source>
</evidence>
<dbReference type="PROSITE" id="PS50943">
    <property type="entry name" value="HTH_CROC1"/>
    <property type="match status" value="1"/>
</dbReference>
<gene>
    <name evidence="2" type="ORF">D0T11_17910</name>
</gene>
<sequence>MSQEINADALAEAIVRHREAKKLTGRAAAAEMDNVSPSTLSRIERGSLPDLDTYMRICRWLEVDPAYFASTPPGKKSPSAESPLKKEDIITHLRADKLLTQQTREALITMIEVAYAAARRNIFPDESQVPPPLQG</sequence>
<dbReference type="GO" id="GO:0003677">
    <property type="term" value="F:DNA binding"/>
    <property type="evidence" value="ECO:0007669"/>
    <property type="project" value="InterPro"/>
</dbReference>
<reference evidence="2 3" key="1">
    <citation type="submission" date="2019-01" db="EMBL/GenBank/DDBJ databases">
        <title>Hymenobacter humicola sp. nov., isolated from soils in Antarctica.</title>
        <authorList>
            <person name="Sedlacek I."/>
            <person name="Holochova P."/>
            <person name="Kralova S."/>
            <person name="Pantucek R."/>
            <person name="Stankova E."/>
            <person name="Vrbovska V."/>
            <person name="Kristofova L."/>
            <person name="Svec P."/>
            <person name="Busse H.-J."/>
        </authorList>
    </citation>
    <scope>NUCLEOTIDE SEQUENCE [LARGE SCALE GENOMIC DNA]</scope>
    <source>
        <strain evidence="2 3">CCM 8852</strain>
    </source>
</reference>
<evidence type="ECO:0000313" key="3">
    <source>
        <dbReference type="Proteomes" id="UP000284250"/>
    </source>
</evidence>
<dbReference type="Pfam" id="PF01381">
    <property type="entry name" value="HTH_3"/>
    <property type="match status" value="1"/>
</dbReference>
<keyword evidence="3" id="KW-1185">Reference proteome</keyword>